<reference evidence="2" key="1">
    <citation type="submission" date="2018-11" db="EMBL/GenBank/DDBJ databases">
        <title>Shewanella sp. R106.</title>
        <authorList>
            <person name="Hwang Y.J."/>
            <person name="Hwang C.Y."/>
        </authorList>
    </citation>
    <scope>NUCLEOTIDE SEQUENCE [LARGE SCALE GENOMIC DNA]</scope>
    <source>
        <strain evidence="2">R106</strain>
    </source>
</reference>
<organism evidence="1 2">
    <name type="scientific">Shewanella psychromarinicola</name>
    <dbReference type="NCBI Taxonomy" id="2487742"/>
    <lineage>
        <taxon>Bacteria</taxon>
        <taxon>Pseudomonadati</taxon>
        <taxon>Pseudomonadota</taxon>
        <taxon>Gammaproteobacteria</taxon>
        <taxon>Alteromonadales</taxon>
        <taxon>Shewanellaceae</taxon>
        <taxon>Shewanella</taxon>
    </lineage>
</organism>
<proteinExistence type="predicted"/>
<evidence type="ECO:0000313" key="1">
    <source>
        <dbReference type="EMBL" id="RPA32990.1"/>
    </source>
</evidence>
<protein>
    <submittedName>
        <fullName evidence="1">Uncharacterized protein</fullName>
    </submittedName>
</protein>
<dbReference type="AlphaFoldDB" id="A0A3N4EFI5"/>
<dbReference type="Proteomes" id="UP000278855">
    <property type="component" value="Unassembled WGS sequence"/>
</dbReference>
<accession>A0A3N4EFI5</accession>
<name>A0A3N4EFI5_9GAMM</name>
<dbReference type="EMBL" id="RKKB01000002">
    <property type="protein sequence ID" value="RPA32990.1"/>
    <property type="molecule type" value="Genomic_DNA"/>
</dbReference>
<sequence>MPKLTREQKRFLIWLSLTGTHFEICRELGYSYRQMNGLEQYVNKQGERYKFDTRTLQRLIDADLVTSDIIYPFGIKYQRYYVTEEGRACATLFRLGAS</sequence>
<evidence type="ECO:0000313" key="2">
    <source>
        <dbReference type="Proteomes" id="UP000278855"/>
    </source>
</evidence>
<gene>
    <name evidence="1" type="ORF">EGC77_06400</name>
</gene>
<comment type="caution">
    <text evidence="1">The sequence shown here is derived from an EMBL/GenBank/DDBJ whole genome shotgun (WGS) entry which is preliminary data.</text>
</comment>